<accession>A0A8D8X3C0</accession>
<sequence length="130" mass="14056">MIQTKTTTDVTPETKTKMKTATKTTPTIVETETAMKATTTTNVTPETETATKTTPKTSVTLKNQTTTNTKETLNRTEETTAPAPRLLSKETNFASVSNPCPNATKDSALRTPLKNRSTSTASMTDNKPDN</sequence>
<organism evidence="2">
    <name type="scientific">Cacopsylla melanoneura</name>
    <dbReference type="NCBI Taxonomy" id="428564"/>
    <lineage>
        <taxon>Eukaryota</taxon>
        <taxon>Metazoa</taxon>
        <taxon>Ecdysozoa</taxon>
        <taxon>Arthropoda</taxon>
        <taxon>Hexapoda</taxon>
        <taxon>Insecta</taxon>
        <taxon>Pterygota</taxon>
        <taxon>Neoptera</taxon>
        <taxon>Paraneoptera</taxon>
        <taxon>Hemiptera</taxon>
        <taxon>Sternorrhyncha</taxon>
        <taxon>Psylloidea</taxon>
        <taxon>Psyllidae</taxon>
        <taxon>Psyllinae</taxon>
        <taxon>Cacopsylla</taxon>
    </lineage>
</organism>
<name>A0A8D8X3C0_9HEMI</name>
<dbReference type="AlphaFoldDB" id="A0A8D8X3C0"/>
<reference evidence="2" key="1">
    <citation type="submission" date="2021-05" db="EMBL/GenBank/DDBJ databases">
        <authorList>
            <person name="Alioto T."/>
            <person name="Alioto T."/>
            <person name="Gomez Garrido J."/>
        </authorList>
    </citation>
    <scope>NUCLEOTIDE SEQUENCE</scope>
</reference>
<evidence type="ECO:0000256" key="1">
    <source>
        <dbReference type="SAM" id="MobiDB-lite"/>
    </source>
</evidence>
<dbReference type="EMBL" id="HBUF01258301">
    <property type="protein sequence ID" value="CAG6682187.1"/>
    <property type="molecule type" value="Transcribed_RNA"/>
</dbReference>
<evidence type="ECO:0000313" key="2">
    <source>
        <dbReference type="EMBL" id="CAG6682187.1"/>
    </source>
</evidence>
<feature type="compositionally biased region" description="Polar residues" evidence="1">
    <location>
        <begin position="89"/>
        <end position="105"/>
    </location>
</feature>
<protein>
    <submittedName>
        <fullName evidence="2">Uncharacterized protein</fullName>
    </submittedName>
</protein>
<feature type="region of interest" description="Disordered" evidence="1">
    <location>
        <begin position="1"/>
        <end position="130"/>
    </location>
</feature>
<feature type="compositionally biased region" description="Low complexity" evidence="1">
    <location>
        <begin position="1"/>
        <end position="71"/>
    </location>
</feature>
<feature type="compositionally biased region" description="Polar residues" evidence="1">
    <location>
        <begin position="114"/>
        <end position="130"/>
    </location>
</feature>
<proteinExistence type="predicted"/>